<dbReference type="PANTHER" id="PTHR21240">
    <property type="entry name" value="2-AMINO-3-CARBOXYLMUCONATE-6-SEMIALDEHYDE DECARBOXYLASE"/>
    <property type="match status" value="1"/>
</dbReference>
<dbReference type="Pfam" id="PF04909">
    <property type="entry name" value="Amidohydro_2"/>
    <property type="match status" value="1"/>
</dbReference>
<dbReference type="AlphaFoldDB" id="A0A1F5YUA8"/>
<dbReference type="GO" id="GO:0019748">
    <property type="term" value="P:secondary metabolic process"/>
    <property type="evidence" value="ECO:0007669"/>
    <property type="project" value="TreeGrafter"/>
</dbReference>
<dbReference type="InterPro" id="IPR032465">
    <property type="entry name" value="ACMSD"/>
</dbReference>
<feature type="domain" description="Amidohydrolase-related" evidence="2">
    <location>
        <begin position="133"/>
        <end position="352"/>
    </location>
</feature>
<dbReference type="InterPro" id="IPR006680">
    <property type="entry name" value="Amidohydro-rel"/>
</dbReference>
<sequence>MHALLFLALLFFVPAGCIPGNKTLVGPPAFEAIEKIDLHAHIFEYIPGFAEVLKENNLRLVNICVVAVDPEHVKWMEEVAELMHLNFGSLHPFACTFPLDRIYEPGYQQRVERWLDNAFEQGAALTKLWKEVGMELKTPSGDWLMPDDPLFDPIYDHLAKRGKSLIAHLAEPKIAWLPLAPGDSTSYYATHPEWHFYGREDVPSYERIIAARDNILQKHPDLTFIGAHLGSLEHDVDMIAERLERYPNFQVELGSRTVFLAQQPSAKVREFLIRYQDRVMYGTDIARVPGENEELEPDQRPEFFRSVLETYRRDYNYYSGNGMIDYNGKQVEALALPREVLEKLYAGNARRIIPGLDN</sequence>
<dbReference type="GO" id="GO:0016831">
    <property type="term" value="F:carboxy-lyase activity"/>
    <property type="evidence" value="ECO:0007669"/>
    <property type="project" value="InterPro"/>
</dbReference>
<dbReference type="GO" id="GO:0005737">
    <property type="term" value="C:cytoplasm"/>
    <property type="evidence" value="ECO:0007669"/>
    <property type="project" value="TreeGrafter"/>
</dbReference>
<dbReference type="STRING" id="1817867.A3F83_02605"/>
<dbReference type="InterPro" id="IPR032466">
    <property type="entry name" value="Metal_Hydrolase"/>
</dbReference>
<dbReference type="SUPFAM" id="SSF51556">
    <property type="entry name" value="Metallo-dependent hydrolases"/>
    <property type="match status" value="1"/>
</dbReference>
<dbReference type="GO" id="GO:0016787">
    <property type="term" value="F:hydrolase activity"/>
    <property type="evidence" value="ECO:0007669"/>
    <property type="project" value="InterPro"/>
</dbReference>
<comment type="caution">
    <text evidence="3">The sequence shown here is derived from an EMBL/GenBank/DDBJ whole genome shotgun (WGS) entry which is preliminary data.</text>
</comment>
<dbReference type="Gene3D" id="3.20.20.140">
    <property type="entry name" value="Metal-dependent hydrolases"/>
    <property type="match status" value="1"/>
</dbReference>
<name>A0A1F5YUA8_9BACT</name>
<keyword evidence="1" id="KW-0456">Lyase</keyword>
<dbReference type="EMBL" id="MFIX01000135">
    <property type="protein sequence ID" value="OGG03674.1"/>
    <property type="molecule type" value="Genomic_DNA"/>
</dbReference>
<organism evidence="3 4">
    <name type="scientific">Candidatus Glassbacteria bacterium RIFCSPLOWO2_12_FULL_58_11</name>
    <dbReference type="NCBI Taxonomy" id="1817867"/>
    <lineage>
        <taxon>Bacteria</taxon>
        <taxon>Candidatus Glassiibacteriota</taxon>
    </lineage>
</organism>
<evidence type="ECO:0000313" key="3">
    <source>
        <dbReference type="EMBL" id="OGG03674.1"/>
    </source>
</evidence>
<protein>
    <recommendedName>
        <fullName evidence="2">Amidohydrolase-related domain-containing protein</fullName>
    </recommendedName>
</protein>
<dbReference type="Proteomes" id="UP000179129">
    <property type="component" value="Unassembled WGS sequence"/>
</dbReference>
<evidence type="ECO:0000313" key="4">
    <source>
        <dbReference type="Proteomes" id="UP000179129"/>
    </source>
</evidence>
<evidence type="ECO:0000256" key="1">
    <source>
        <dbReference type="ARBA" id="ARBA00023239"/>
    </source>
</evidence>
<dbReference type="PANTHER" id="PTHR21240:SF28">
    <property type="entry name" value="ISO-OROTATE DECARBOXYLASE (EUROFUNG)"/>
    <property type="match status" value="1"/>
</dbReference>
<accession>A0A1F5YUA8</accession>
<gene>
    <name evidence="3" type="ORF">A3F83_02605</name>
</gene>
<evidence type="ECO:0000259" key="2">
    <source>
        <dbReference type="Pfam" id="PF04909"/>
    </source>
</evidence>
<proteinExistence type="predicted"/>
<reference evidence="3 4" key="1">
    <citation type="journal article" date="2016" name="Nat. Commun.">
        <title>Thousands of microbial genomes shed light on interconnected biogeochemical processes in an aquifer system.</title>
        <authorList>
            <person name="Anantharaman K."/>
            <person name="Brown C.T."/>
            <person name="Hug L.A."/>
            <person name="Sharon I."/>
            <person name="Castelle C.J."/>
            <person name="Probst A.J."/>
            <person name="Thomas B.C."/>
            <person name="Singh A."/>
            <person name="Wilkins M.J."/>
            <person name="Karaoz U."/>
            <person name="Brodie E.L."/>
            <person name="Williams K.H."/>
            <person name="Hubbard S.S."/>
            <person name="Banfield J.F."/>
        </authorList>
    </citation>
    <scope>NUCLEOTIDE SEQUENCE [LARGE SCALE GENOMIC DNA]</scope>
</reference>